<name>A6JPZ9_RAT</name>
<sequence length="88" mass="10205">MCIKNQSEKLVSEKAKCLVVHEKYKQLHQNRIQKAGNFYKPEKPILDFHLGLRDTNGVSPEIHKVVQLPNLCEIFHDLLSLSGPQVRW</sequence>
<dbReference type="Proteomes" id="UP000234681">
    <property type="component" value="Chromosome 14"/>
</dbReference>
<evidence type="ECO:0000313" key="1">
    <source>
        <dbReference type="EMBL" id="EDL97916.1"/>
    </source>
</evidence>
<evidence type="ECO:0000313" key="2">
    <source>
        <dbReference type="Proteomes" id="UP000234681"/>
    </source>
</evidence>
<dbReference type="EMBL" id="CH473996">
    <property type="protein sequence ID" value="EDL97916.1"/>
    <property type="molecule type" value="Genomic_DNA"/>
</dbReference>
<gene>
    <name evidence="1" type="ORF">rCG_23310</name>
</gene>
<protein>
    <submittedName>
        <fullName evidence="1">RCG23310</fullName>
    </submittedName>
</protein>
<reference evidence="2" key="1">
    <citation type="submission" date="2005-09" db="EMBL/GenBank/DDBJ databases">
        <authorList>
            <person name="Mural R.J."/>
            <person name="Li P.W."/>
            <person name="Adams M.D."/>
            <person name="Amanatides P.G."/>
            <person name="Baden-Tillson H."/>
            <person name="Barnstead M."/>
            <person name="Chin S.H."/>
            <person name="Dew I."/>
            <person name="Evans C.A."/>
            <person name="Ferriera S."/>
            <person name="Flanigan M."/>
            <person name="Fosler C."/>
            <person name="Glodek A."/>
            <person name="Gu Z."/>
            <person name="Holt R.A."/>
            <person name="Jennings D."/>
            <person name="Kraft C.L."/>
            <person name="Lu F."/>
            <person name="Nguyen T."/>
            <person name="Nusskern D.R."/>
            <person name="Pfannkoch C.M."/>
            <person name="Sitter C."/>
            <person name="Sutton G.G."/>
            <person name="Venter J.C."/>
            <person name="Wang Z."/>
            <person name="Woodage T."/>
            <person name="Zheng X.H."/>
            <person name="Zhong F."/>
        </authorList>
    </citation>
    <scope>NUCLEOTIDE SEQUENCE [LARGE SCALE GENOMIC DNA]</scope>
    <source>
        <strain>BN</strain>
        <strain evidence="2">Sprague-Dawley</strain>
    </source>
</reference>
<dbReference type="AlphaFoldDB" id="A6JPZ9"/>
<proteinExistence type="predicted"/>
<accession>A6JPZ9</accession>
<organism evidence="1 2">
    <name type="scientific">Rattus norvegicus</name>
    <name type="common">Rat</name>
    <dbReference type="NCBI Taxonomy" id="10116"/>
    <lineage>
        <taxon>Eukaryota</taxon>
        <taxon>Metazoa</taxon>
        <taxon>Chordata</taxon>
        <taxon>Craniata</taxon>
        <taxon>Vertebrata</taxon>
        <taxon>Euteleostomi</taxon>
        <taxon>Mammalia</taxon>
        <taxon>Eutheria</taxon>
        <taxon>Euarchontoglires</taxon>
        <taxon>Glires</taxon>
        <taxon>Rodentia</taxon>
        <taxon>Myomorpha</taxon>
        <taxon>Muroidea</taxon>
        <taxon>Muridae</taxon>
        <taxon>Murinae</taxon>
        <taxon>Rattus</taxon>
    </lineage>
</organism>